<dbReference type="InterPro" id="IPR003599">
    <property type="entry name" value="Ig_sub"/>
</dbReference>
<dbReference type="PROSITE" id="PS50835">
    <property type="entry name" value="IG_LIKE"/>
    <property type="match status" value="1"/>
</dbReference>
<evidence type="ECO:0000259" key="6">
    <source>
        <dbReference type="PROSITE" id="PS50835"/>
    </source>
</evidence>
<feature type="non-terminal residue" evidence="7">
    <location>
        <position position="1"/>
    </location>
</feature>
<keyword evidence="5" id="KW-0812">Transmembrane</keyword>
<name>A0A7K9HR32_9PICI</name>
<sequence length="187" mass="20237">AQQRETFQLQQPQDKVSVTAGDTLTLTCTTTGYGPPGPVQWLKGWGSENKTIYDGQTGFSPRVTRVVKGSNTDFSIHIRDVQPEDAGTYYCVKYSRAPGRGLEMLQHGSGTEVSLQDTALVPSVVTALIVLCFLLLLSLLVAFCMYQRKHRAEAASQCSLPTLQCCAGTPGTPSEILDAETSHLPSQ</sequence>
<reference evidence="7 8" key="1">
    <citation type="submission" date="2019-09" db="EMBL/GenBank/DDBJ databases">
        <title>Bird 10,000 Genomes (B10K) Project - Family phase.</title>
        <authorList>
            <person name="Zhang G."/>
        </authorList>
    </citation>
    <scope>NUCLEOTIDE SEQUENCE [LARGE SCALE GENOMIC DNA]</scope>
    <source>
        <strain evidence="7">B10K-DU-001-16</strain>
        <tissue evidence="7">Muscle</tissue>
    </source>
</reference>
<evidence type="ECO:0000256" key="3">
    <source>
        <dbReference type="ARBA" id="ARBA00023180"/>
    </source>
</evidence>
<dbReference type="EMBL" id="VWZO01009932">
    <property type="protein sequence ID" value="NXH15375.1"/>
    <property type="molecule type" value="Genomic_DNA"/>
</dbReference>
<feature type="domain" description="Ig-like" evidence="6">
    <location>
        <begin position="5"/>
        <end position="91"/>
    </location>
</feature>
<dbReference type="InterPro" id="IPR013106">
    <property type="entry name" value="Ig_V-set"/>
</dbReference>
<dbReference type="SMART" id="SM00409">
    <property type="entry name" value="IG"/>
    <property type="match status" value="1"/>
</dbReference>
<evidence type="ECO:0000256" key="1">
    <source>
        <dbReference type="ARBA" id="ARBA00022729"/>
    </source>
</evidence>
<dbReference type="Pfam" id="PF13927">
    <property type="entry name" value="Ig_3"/>
    <property type="match status" value="1"/>
</dbReference>
<keyword evidence="5" id="KW-0472">Membrane</keyword>
<accession>A0A7K9HR32</accession>
<evidence type="ECO:0000256" key="2">
    <source>
        <dbReference type="ARBA" id="ARBA00023157"/>
    </source>
</evidence>
<keyword evidence="2" id="KW-1015">Disulfide bond</keyword>
<dbReference type="InterPro" id="IPR003598">
    <property type="entry name" value="Ig_sub2"/>
</dbReference>
<dbReference type="SMART" id="SM00408">
    <property type="entry name" value="IGc2"/>
    <property type="match status" value="1"/>
</dbReference>
<evidence type="ECO:0000313" key="8">
    <source>
        <dbReference type="Proteomes" id="UP000534107"/>
    </source>
</evidence>
<keyword evidence="8" id="KW-1185">Reference proteome</keyword>
<dbReference type="SMART" id="SM00406">
    <property type="entry name" value="IGv"/>
    <property type="match status" value="1"/>
</dbReference>
<dbReference type="OrthoDB" id="6370831at2759"/>
<evidence type="ECO:0000313" key="7">
    <source>
        <dbReference type="EMBL" id="NXH15375.1"/>
    </source>
</evidence>
<dbReference type="InterPro" id="IPR013783">
    <property type="entry name" value="Ig-like_fold"/>
</dbReference>
<protein>
    <submittedName>
        <fullName evidence="7">SIRBL protein</fullName>
    </submittedName>
</protein>
<organism evidence="7 8">
    <name type="scientific">Bucco capensis</name>
    <name type="common">collared puffbird</name>
    <dbReference type="NCBI Taxonomy" id="135168"/>
    <lineage>
        <taxon>Eukaryota</taxon>
        <taxon>Metazoa</taxon>
        <taxon>Chordata</taxon>
        <taxon>Craniata</taxon>
        <taxon>Vertebrata</taxon>
        <taxon>Euteleostomi</taxon>
        <taxon>Archelosauria</taxon>
        <taxon>Archosauria</taxon>
        <taxon>Dinosauria</taxon>
        <taxon>Saurischia</taxon>
        <taxon>Theropoda</taxon>
        <taxon>Coelurosauria</taxon>
        <taxon>Aves</taxon>
        <taxon>Neognathae</taxon>
        <taxon>Neoaves</taxon>
        <taxon>Telluraves</taxon>
        <taxon>Coraciimorphae</taxon>
        <taxon>Piciformes</taxon>
        <taxon>Bucconidae</taxon>
        <taxon>Bucco</taxon>
    </lineage>
</organism>
<keyword evidence="5" id="KW-1133">Transmembrane helix</keyword>
<dbReference type="Gene3D" id="2.60.40.10">
    <property type="entry name" value="Immunoglobulins"/>
    <property type="match status" value="1"/>
</dbReference>
<keyword evidence="1" id="KW-0732">Signal</keyword>
<dbReference type="Proteomes" id="UP000534107">
    <property type="component" value="Unassembled WGS sequence"/>
</dbReference>
<feature type="transmembrane region" description="Helical" evidence="5">
    <location>
        <begin position="124"/>
        <end position="146"/>
    </location>
</feature>
<feature type="non-terminal residue" evidence="7">
    <location>
        <position position="187"/>
    </location>
</feature>
<evidence type="ECO:0000256" key="5">
    <source>
        <dbReference type="SAM" id="Phobius"/>
    </source>
</evidence>
<comment type="caution">
    <text evidence="7">The sequence shown here is derived from an EMBL/GenBank/DDBJ whole genome shotgun (WGS) entry which is preliminary data.</text>
</comment>
<gene>
    <name evidence="7" type="primary">Sirpb1_0</name>
    <name evidence="7" type="ORF">BUCCAP_R02870</name>
</gene>
<evidence type="ECO:0000256" key="4">
    <source>
        <dbReference type="ARBA" id="ARBA00023319"/>
    </source>
</evidence>
<keyword evidence="4" id="KW-0393">Immunoglobulin domain</keyword>
<dbReference type="InterPro" id="IPR007110">
    <property type="entry name" value="Ig-like_dom"/>
</dbReference>
<keyword evidence="3" id="KW-0325">Glycoprotein</keyword>
<dbReference type="InterPro" id="IPR051755">
    <property type="entry name" value="Ig-like_CS_Receptor"/>
</dbReference>
<dbReference type="AlphaFoldDB" id="A0A7K9HR32"/>
<dbReference type="InterPro" id="IPR036179">
    <property type="entry name" value="Ig-like_dom_sf"/>
</dbReference>
<dbReference type="PANTHER" id="PTHR19971">
    <property type="entry name" value="SIGNAL-REGULATORY PROTEIN BETA"/>
    <property type="match status" value="1"/>
</dbReference>
<dbReference type="FunFam" id="2.60.40.10:FF:000295">
    <property type="entry name" value="Tyrosine-protein phosphatase non-receptor type substrate 1"/>
    <property type="match status" value="1"/>
</dbReference>
<dbReference type="SUPFAM" id="SSF48726">
    <property type="entry name" value="Immunoglobulin"/>
    <property type="match status" value="1"/>
</dbReference>
<proteinExistence type="predicted"/>